<evidence type="ECO:0000313" key="1">
    <source>
        <dbReference type="EMBL" id="KZS97407.1"/>
    </source>
</evidence>
<proteinExistence type="predicted"/>
<sequence length="407" mass="46786">MALPPELCCRIAKFIRQTDSQSLQEKSHENWKTEHKTLTSLSFVSRIWRDVVTPILWSQLNFVTVKYGDIEAVSDQIFHASHILAYSRPKSEPKLSTYVECLTIYIKNPSTRAVQDTEIDLHIMKLLSLTSDLRYLRIMLNPSRVPVLTHLSYLKYPRLKVVDIDFDESSRRNDQLSLGEFLVNNPSIEDVRLVVERPIQWRSLREYNPLPQVKRFIGNFSQLGLLASAPELTSVECEPTPSRMLHTSEKIRPPILTLEYSKHLCLYSLPIPLYVDTVRAISQIFPALESLEGLSATKLFIEFMKSPAEEIAGCLSRLQTIAMSERVGFGTSYVDGVMEPEIDNESMERAFESLPHFFPTIRVAIHVKNEANPIPIIRRLEMRYLPSGNTMERTEEIPDPVEFFMNT</sequence>
<organism evidence="1 2">
    <name type="scientific">Sistotremastrum niveocremeum HHB9708</name>
    <dbReference type="NCBI Taxonomy" id="1314777"/>
    <lineage>
        <taxon>Eukaryota</taxon>
        <taxon>Fungi</taxon>
        <taxon>Dikarya</taxon>
        <taxon>Basidiomycota</taxon>
        <taxon>Agaricomycotina</taxon>
        <taxon>Agaricomycetes</taxon>
        <taxon>Sistotremastrales</taxon>
        <taxon>Sistotremastraceae</taxon>
        <taxon>Sertulicium</taxon>
        <taxon>Sertulicium niveocremeum</taxon>
    </lineage>
</organism>
<reference evidence="1 2" key="1">
    <citation type="journal article" date="2016" name="Mol. Biol. Evol.">
        <title>Comparative Genomics of Early-Diverging Mushroom-Forming Fungi Provides Insights into the Origins of Lignocellulose Decay Capabilities.</title>
        <authorList>
            <person name="Nagy L.G."/>
            <person name="Riley R."/>
            <person name="Tritt A."/>
            <person name="Adam C."/>
            <person name="Daum C."/>
            <person name="Floudas D."/>
            <person name="Sun H."/>
            <person name="Yadav J.S."/>
            <person name="Pangilinan J."/>
            <person name="Larsson K.H."/>
            <person name="Matsuura K."/>
            <person name="Barry K."/>
            <person name="Labutti K."/>
            <person name="Kuo R."/>
            <person name="Ohm R.A."/>
            <person name="Bhattacharya S.S."/>
            <person name="Shirouzu T."/>
            <person name="Yoshinaga Y."/>
            <person name="Martin F.M."/>
            <person name="Grigoriev I.V."/>
            <person name="Hibbett D.S."/>
        </authorList>
    </citation>
    <scope>NUCLEOTIDE SEQUENCE [LARGE SCALE GENOMIC DNA]</scope>
    <source>
        <strain evidence="1 2">HHB9708</strain>
    </source>
</reference>
<keyword evidence="2" id="KW-1185">Reference proteome</keyword>
<evidence type="ECO:0000313" key="2">
    <source>
        <dbReference type="Proteomes" id="UP000076722"/>
    </source>
</evidence>
<name>A0A164Z022_9AGAM</name>
<dbReference type="Proteomes" id="UP000076722">
    <property type="component" value="Unassembled WGS sequence"/>
</dbReference>
<gene>
    <name evidence="1" type="ORF">SISNIDRAFT_482312</name>
</gene>
<dbReference type="EMBL" id="KV419397">
    <property type="protein sequence ID" value="KZS97407.1"/>
    <property type="molecule type" value="Genomic_DNA"/>
</dbReference>
<protein>
    <submittedName>
        <fullName evidence="1">Uncharacterized protein</fullName>
    </submittedName>
</protein>
<dbReference type="AlphaFoldDB" id="A0A164Z022"/>
<accession>A0A164Z022</accession>